<dbReference type="EMBL" id="KL648516">
    <property type="protein sequence ID" value="KEY69712.1"/>
    <property type="molecule type" value="Genomic_DNA"/>
</dbReference>
<evidence type="ECO:0000313" key="5">
    <source>
        <dbReference type="Proteomes" id="UP000028045"/>
    </source>
</evidence>
<name>A0A084AWN3_STACB</name>
<dbReference type="Proteomes" id="UP000028045">
    <property type="component" value="Unassembled WGS sequence"/>
</dbReference>
<feature type="transmembrane region" description="Helical" evidence="2">
    <location>
        <begin position="329"/>
        <end position="349"/>
    </location>
</feature>
<feature type="transmembrane region" description="Helical" evidence="2">
    <location>
        <begin position="291"/>
        <end position="309"/>
    </location>
</feature>
<protein>
    <recommendedName>
        <fullName evidence="3">F-box domain-containing protein</fullName>
    </recommendedName>
</protein>
<keyword evidence="5" id="KW-1185">Reference proteome</keyword>
<feature type="transmembrane region" description="Helical" evidence="2">
    <location>
        <begin position="263"/>
        <end position="279"/>
    </location>
</feature>
<sequence length="404" mass="46651">MRFSHTFDTDYTDDEESPSSPGPSTHDPARDMSSAALAATLEKTSNHAWKLRKASKCGQRCAYDRFMNLPPELQLMILSNLEFGDIERLRRTSHHFRNLITKPVVRQLFPDLRATLQNTCYSCLEHVNYRGHLIRAERNDPRWPFGSKCFDCTAQHREFMIGQKYTLGDCSYAWICRWCGYPVTTSTAWNQPEFHRSCYKRYNAVLILFFLLGCFHWLCIIVGGALCWAFYRSSTTILAPTIVSISAATTCMAETTPSTNQEPQVNFIMAFWALVLLCVRGQYLRTYHWTAILESAILGLWVPAIYTILQRTMASPDPPSAKALATMTFIFLNMYFRLLNILGNIVLMCEYKMWRRRRPNVNPLSRSAHLLMTLLVLWTYPQSIEQEYPATWWFGRPRPQGGIA</sequence>
<dbReference type="Gene3D" id="1.20.1280.50">
    <property type="match status" value="1"/>
</dbReference>
<evidence type="ECO:0000256" key="2">
    <source>
        <dbReference type="SAM" id="Phobius"/>
    </source>
</evidence>
<keyword evidence="2" id="KW-0812">Transmembrane</keyword>
<feature type="region of interest" description="Disordered" evidence="1">
    <location>
        <begin position="1"/>
        <end position="30"/>
    </location>
</feature>
<dbReference type="SUPFAM" id="SSF81383">
    <property type="entry name" value="F-box domain"/>
    <property type="match status" value="1"/>
</dbReference>
<evidence type="ECO:0000256" key="1">
    <source>
        <dbReference type="SAM" id="MobiDB-lite"/>
    </source>
</evidence>
<accession>A0A084AWN3</accession>
<proteinExistence type="predicted"/>
<dbReference type="PROSITE" id="PS50181">
    <property type="entry name" value="FBOX"/>
    <property type="match status" value="1"/>
</dbReference>
<dbReference type="InterPro" id="IPR001810">
    <property type="entry name" value="F-box_dom"/>
</dbReference>
<organism evidence="4 5">
    <name type="scientific">Stachybotrys chartarum (strain CBS 109288 / IBT 7711)</name>
    <name type="common">Toxic black mold</name>
    <name type="synonym">Stilbospora chartarum</name>
    <dbReference type="NCBI Taxonomy" id="1280523"/>
    <lineage>
        <taxon>Eukaryota</taxon>
        <taxon>Fungi</taxon>
        <taxon>Dikarya</taxon>
        <taxon>Ascomycota</taxon>
        <taxon>Pezizomycotina</taxon>
        <taxon>Sordariomycetes</taxon>
        <taxon>Hypocreomycetidae</taxon>
        <taxon>Hypocreales</taxon>
        <taxon>Stachybotryaceae</taxon>
        <taxon>Stachybotrys</taxon>
    </lineage>
</organism>
<keyword evidence="2" id="KW-0472">Membrane</keyword>
<dbReference type="Pfam" id="PF00646">
    <property type="entry name" value="F-box"/>
    <property type="match status" value="1"/>
</dbReference>
<feature type="transmembrane region" description="Helical" evidence="2">
    <location>
        <begin position="205"/>
        <end position="231"/>
    </location>
</feature>
<dbReference type="SMART" id="SM00256">
    <property type="entry name" value="FBOX"/>
    <property type="match status" value="1"/>
</dbReference>
<evidence type="ECO:0000259" key="3">
    <source>
        <dbReference type="PROSITE" id="PS50181"/>
    </source>
</evidence>
<dbReference type="HOGENOM" id="CLU_044378_0_0_1"/>
<evidence type="ECO:0000313" key="4">
    <source>
        <dbReference type="EMBL" id="KEY69712.1"/>
    </source>
</evidence>
<reference evidence="4 5" key="1">
    <citation type="journal article" date="2014" name="BMC Genomics">
        <title>Comparative genome sequencing reveals chemotype-specific gene clusters in the toxigenic black mold Stachybotrys.</title>
        <authorList>
            <person name="Semeiks J."/>
            <person name="Borek D."/>
            <person name="Otwinowski Z."/>
            <person name="Grishin N.V."/>
        </authorList>
    </citation>
    <scope>NUCLEOTIDE SEQUENCE [LARGE SCALE GENOMIC DNA]</scope>
    <source>
        <strain evidence="5">CBS 109288 / IBT 7711</strain>
    </source>
</reference>
<keyword evidence="2" id="KW-1133">Transmembrane helix</keyword>
<dbReference type="OrthoDB" id="4759647at2759"/>
<dbReference type="AlphaFoldDB" id="A0A084AWN3"/>
<feature type="domain" description="F-box" evidence="3">
    <location>
        <begin position="63"/>
        <end position="112"/>
    </location>
</feature>
<gene>
    <name evidence="4" type="ORF">S7711_03197</name>
</gene>
<dbReference type="InterPro" id="IPR036047">
    <property type="entry name" value="F-box-like_dom_sf"/>
</dbReference>